<accession>V4B5S3</accession>
<keyword evidence="1" id="KW-0812">Transmembrane</keyword>
<name>V4B5S3_LOTGI</name>
<feature type="transmembrane region" description="Helical" evidence="1">
    <location>
        <begin position="707"/>
        <end position="735"/>
    </location>
</feature>
<dbReference type="Pfam" id="PF01757">
    <property type="entry name" value="Acyl_transf_3"/>
    <property type="match status" value="1"/>
</dbReference>
<dbReference type="RefSeq" id="XP_009046351.1">
    <property type="nucleotide sequence ID" value="XM_009048103.1"/>
</dbReference>
<dbReference type="InterPro" id="IPR006621">
    <property type="entry name" value="Nose-resist-to-fluoxetine_N"/>
</dbReference>
<dbReference type="PANTHER" id="PTHR11161:SF0">
    <property type="entry name" value="O-ACYLTRANSFERASE LIKE PROTEIN"/>
    <property type="match status" value="1"/>
</dbReference>
<proteinExistence type="predicted"/>
<dbReference type="InterPro" id="IPR052728">
    <property type="entry name" value="O2_lipid_transport_reg"/>
</dbReference>
<dbReference type="Proteomes" id="UP000030746">
    <property type="component" value="Unassembled WGS sequence"/>
</dbReference>
<dbReference type="OrthoDB" id="207378at2759"/>
<feature type="transmembrane region" description="Helical" evidence="1">
    <location>
        <begin position="756"/>
        <end position="779"/>
    </location>
</feature>
<dbReference type="KEGG" id="lgi:LOTGIDRAFT_156833"/>
<dbReference type="InterPro" id="IPR002656">
    <property type="entry name" value="Acyl_transf_3_dom"/>
</dbReference>
<feature type="transmembrane region" description="Helical" evidence="1">
    <location>
        <begin position="665"/>
        <end position="687"/>
    </location>
</feature>
<dbReference type="HOGENOM" id="CLU_342996_0_0_1"/>
<dbReference type="CTD" id="20237126"/>
<feature type="transmembrane region" description="Helical" evidence="1">
    <location>
        <begin position="538"/>
        <end position="559"/>
    </location>
</feature>
<feature type="domain" description="Nose resistant-to-fluoxetine protein N-terminal" evidence="2">
    <location>
        <begin position="397"/>
        <end position="532"/>
    </location>
</feature>
<dbReference type="SMART" id="SM00703">
    <property type="entry name" value="NRF"/>
    <property type="match status" value="1"/>
</dbReference>
<sequence>MPSGQTTTLSTSVVPKGVTVTSLTTVAPISKQSTDVAQTPTKPRTSTAKPKKPLDIFTVINELTSNASMTNETLEYLVNVIGDKNNKFHVFLPTLLAIDTRTPIALLKKVLVHPDYSVKMLDALAKDVTLAKLVLKPVFDKSNDTADILSMIFSSEKLTIKLLEMLSAKPMLSQIVVEGMVKRIDVVLSLLSNYNQLIGQILSKPENVVRLIAVALQGTPLKDSLIGKFMIDPVNQVTISNLIKFIQGRNDSGVELPPIFVPAIIRNLLANTQLGNFLTALKTGQIKTFQQLIGAIQGISQNISEVPEAIFKSVINFFISRGNDSFNSTDANNELVSTLYKDALHNTTIGKLLGSLETGKLPNIVQITSLAKGLVQNLHEVPTVLKQLTESLEDNLQDQCAVDSLFSAVGLFHLESWALKFIDASGKPERSILKGNIAFMGAYDECTEISQQVTNKHGSHLIEGGYCELAFTIPEAFFNTFAKSAAHIEGVSHDLRLDLCLPKSCREEMVNRTLVNLLGVGLSTIHCKEDKSLKGDTGAYVALAVFGFLGFLCILGTAYDIYFSLKKVKGDEDDNEDVDEVVHHESEKNGHVGPVLLLTKFTGSEEDGLPQVEKGGEYKIHDEIQAKHKLDSSFRAKPVEANRFFMAFSIRANAKKILNASQPKGSLTCLNGIRVISMSWIIIGHILTTFNTTVENSTEALEFIETFSFQIMLNAPLAVDTFFILSGLLVCYLFVKEIDKTGKIKLQHMFMYYFHRIWRLTPLYALVLLFYTCLSQYLASGPFDDEHPLYRENCRKYWWRNLLYINTLFDTKEMVISLFTTFLVPV</sequence>
<dbReference type="EMBL" id="KB200129">
    <property type="protein sequence ID" value="ESP02881.1"/>
    <property type="molecule type" value="Genomic_DNA"/>
</dbReference>
<dbReference type="PANTHER" id="PTHR11161">
    <property type="entry name" value="O-ACYLTRANSFERASE"/>
    <property type="match status" value="1"/>
</dbReference>
<keyword evidence="4" id="KW-1185">Reference proteome</keyword>
<dbReference type="GeneID" id="20237126"/>
<dbReference type="AlphaFoldDB" id="V4B5S3"/>
<evidence type="ECO:0000259" key="2">
    <source>
        <dbReference type="SMART" id="SM00703"/>
    </source>
</evidence>
<keyword evidence="1" id="KW-1133">Transmembrane helix</keyword>
<gene>
    <name evidence="3" type="ORF">LOTGIDRAFT_156833</name>
</gene>
<dbReference type="GO" id="GO:0016747">
    <property type="term" value="F:acyltransferase activity, transferring groups other than amino-acyl groups"/>
    <property type="evidence" value="ECO:0007669"/>
    <property type="project" value="InterPro"/>
</dbReference>
<dbReference type="OMA" id="INVAMWI"/>
<organism evidence="3 4">
    <name type="scientific">Lottia gigantea</name>
    <name type="common">Giant owl limpet</name>
    <dbReference type="NCBI Taxonomy" id="225164"/>
    <lineage>
        <taxon>Eukaryota</taxon>
        <taxon>Metazoa</taxon>
        <taxon>Spiralia</taxon>
        <taxon>Lophotrochozoa</taxon>
        <taxon>Mollusca</taxon>
        <taxon>Gastropoda</taxon>
        <taxon>Patellogastropoda</taxon>
        <taxon>Lottioidea</taxon>
        <taxon>Lottiidae</taxon>
        <taxon>Lottia</taxon>
    </lineage>
</organism>
<reference evidence="3 4" key="1">
    <citation type="journal article" date="2013" name="Nature">
        <title>Insights into bilaterian evolution from three spiralian genomes.</title>
        <authorList>
            <person name="Simakov O."/>
            <person name="Marletaz F."/>
            <person name="Cho S.J."/>
            <person name="Edsinger-Gonzales E."/>
            <person name="Havlak P."/>
            <person name="Hellsten U."/>
            <person name="Kuo D.H."/>
            <person name="Larsson T."/>
            <person name="Lv J."/>
            <person name="Arendt D."/>
            <person name="Savage R."/>
            <person name="Osoegawa K."/>
            <person name="de Jong P."/>
            <person name="Grimwood J."/>
            <person name="Chapman J.A."/>
            <person name="Shapiro H."/>
            <person name="Aerts A."/>
            <person name="Otillar R.P."/>
            <person name="Terry A.Y."/>
            <person name="Boore J.L."/>
            <person name="Grigoriev I.V."/>
            <person name="Lindberg D.R."/>
            <person name="Seaver E.C."/>
            <person name="Weisblat D.A."/>
            <person name="Putnam N.H."/>
            <person name="Rokhsar D.S."/>
        </authorList>
    </citation>
    <scope>NUCLEOTIDE SEQUENCE [LARGE SCALE GENOMIC DNA]</scope>
</reference>
<protein>
    <recommendedName>
        <fullName evidence="2">Nose resistant-to-fluoxetine protein N-terminal domain-containing protein</fullName>
    </recommendedName>
</protein>
<evidence type="ECO:0000313" key="3">
    <source>
        <dbReference type="EMBL" id="ESP02881.1"/>
    </source>
</evidence>
<dbReference type="Pfam" id="PF20146">
    <property type="entry name" value="NRF"/>
    <property type="match status" value="1"/>
</dbReference>
<evidence type="ECO:0000313" key="4">
    <source>
        <dbReference type="Proteomes" id="UP000030746"/>
    </source>
</evidence>
<keyword evidence="1" id="KW-0472">Membrane</keyword>
<evidence type="ECO:0000256" key="1">
    <source>
        <dbReference type="SAM" id="Phobius"/>
    </source>
</evidence>
<dbReference type="STRING" id="225164.V4B5S3"/>